<reference evidence="2" key="1">
    <citation type="submission" date="2014-03" db="EMBL/GenBank/DDBJ databases">
        <title>The Genome Sequence of Puccinia striiformis f. sp. tritici PST-78.</title>
        <authorList>
            <consortium name="The Broad Institute Genome Sequencing Platform"/>
            <person name="Cuomo C."/>
            <person name="Hulbert S."/>
            <person name="Chen X."/>
            <person name="Walker B."/>
            <person name="Young S.K."/>
            <person name="Zeng Q."/>
            <person name="Gargeya S."/>
            <person name="Fitzgerald M."/>
            <person name="Haas B."/>
            <person name="Abouelleil A."/>
            <person name="Alvarado L."/>
            <person name="Arachchi H.M."/>
            <person name="Berlin A.M."/>
            <person name="Chapman S.B."/>
            <person name="Goldberg J."/>
            <person name="Griggs A."/>
            <person name="Gujja S."/>
            <person name="Hansen M."/>
            <person name="Howarth C."/>
            <person name="Imamovic A."/>
            <person name="Larimer J."/>
            <person name="McCowan C."/>
            <person name="Montmayeur A."/>
            <person name="Murphy C."/>
            <person name="Neiman D."/>
            <person name="Pearson M."/>
            <person name="Priest M."/>
            <person name="Roberts A."/>
            <person name="Saif S."/>
            <person name="Shea T."/>
            <person name="Sisk P."/>
            <person name="Sykes S."/>
            <person name="Wortman J."/>
            <person name="Nusbaum C."/>
            <person name="Birren B."/>
        </authorList>
    </citation>
    <scope>NUCLEOTIDE SEQUENCE [LARGE SCALE GENOMIC DNA]</scope>
    <source>
        <strain evidence="2">race PST-78</strain>
    </source>
</reference>
<dbReference type="EMBL" id="AJIL01000187">
    <property type="protein sequence ID" value="KNE91818.1"/>
    <property type="molecule type" value="Genomic_DNA"/>
</dbReference>
<gene>
    <name evidence="1" type="ORF">PSTG_14778</name>
</gene>
<sequence>MDLHPFCQQSCPVHKLIEKGRLLDDFPFISIDERQTHEGSRVRQGTPKTLPAANQVAIPTKSNLGTPAHSPQITPISQREGVLSHPDVLLEEDLIRPGDIQFRKVFPERVTDNATIGVQIPRNTSPSWAPMPVKSPRMQLFPVHGHRAVNESVTRLWGQIKSGPAIRLTN</sequence>
<name>A0A0L0UXP1_9BASI</name>
<protein>
    <submittedName>
        <fullName evidence="1">Uncharacterized protein</fullName>
    </submittedName>
</protein>
<evidence type="ECO:0000313" key="1">
    <source>
        <dbReference type="EMBL" id="KNE91818.1"/>
    </source>
</evidence>
<dbReference type="Proteomes" id="UP000054564">
    <property type="component" value="Unassembled WGS sequence"/>
</dbReference>
<evidence type="ECO:0000313" key="2">
    <source>
        <dbReference type="Proteomes" id="UP000054564"/>
    </source>
</evidence>
<dbReference type="AlphaFoldDB" id="A0A0L0UXP1"/>
<comment type="caution">
    <text evidence="1">The sequence shown here is derived from an EMBL/GenBank/DDBJ whole genome shotgun (WGS) entry which is preliminary data.</text>
</comment>
<keyword evidence="2" id="KW-1185">Reference proteome</keyword>
<accession>A0A0L0UXP1</accession>
<proteinExistence type="predicted"/>
<organism evidence="1 2">
    <name type="scientific">Puccinia striiformis f. sp. tritici PST-78</name>
    <dbReference type="NCBI Taxonomy" id="1165861"/>
    <lineage>
        <taxon>Eukaryota</taxon>
        <taxon>Fungi</taxon>
        <taxon>Dikarya</taxon>
        <taxon>Basidiomycota</taxon>
        <taxon>Pucciniomycotina</taxon>
        <taxon>Pucciniomycetes</taxon>
        <taxon>Pucciniales</taxon>
        <taxon>Pucciniaceae</taxon>
        <taxon>Puccinia</taxon>
    </lineage>
</organism>